<keyword evidence="2" id="KW-1185">Reference proteome</keyword>
<protein>
    <submittedName>
        <fullName evidence="1">Uncharacterized protein</fullName>
    </submittedName>
</protein>
<evidence type="ECO:0000313" key="1">
    <source>
        <dbReference type="EMBL" id="KAL3959121.1"/>
    </source>
</evidence>
<dbReference type="EMBL" id="JBGNUJ010000006">
    <property type="protein sequence ID" value="KAL3959121.1"/>
    <property type="molecule type" value="Genomic_DNA"/>
</dbReference>
<proteinExistence type="predicted"/>
<dbReference type="Proteomes" id="UP001638806">
    <property type="component" value="Unassembled WGS sequence"/>
</dbReference>
<organism evidence="1 2">
    <name type="scientific">Purpureocillium lilacinum</name>
    <name type="common">Paecilomyces lilacinus</name>
    <dbReference type="NCBI Taxonomy" id="33203"/>
    <lineage>
        <taxon>Eukaryota</taxon>
        <taxon>Fungi</taxon>
        <taxon>Dikarya</taxon>
        <taxon>Ascomycota</taxon>
        <taxon>Pezizomycotina</taxon>
        <taxon>Sordariomycetes</taxon>
        <taxon>Hypocreomycetidae</taxon>
        <taxon>Hypocreales</taxon>
        <taxon>Ophiocordycipitaceae</taxon>
        <taxon>Purpureocillium</taxon>
    </lineage>
</organism>
<name>A0ACC4DS82_PURLI</name>
<gene>
    <name evidence="1" type="ORF">ACCO45_007283</name>
</gene>
<reference evidence="1" key="1">
    <citation type="submission" date="2024-12" db="EMBL/GenBank/DDBJ databases">
        <title>Comparative genomics and development of molecular markers within Purpureocillium lilacinum and among Purpureocillium species.</title>
        <authorList>
            <person name="Yeh Z.-Y."/>
            <person name="Ni N.-T."/>
            <person name="Lo P.-H."/>
            <person name="Mushyakhwo K."/>
            <person name="Lin C.-F."/>
            <person name="Nai Y.-S."/>
        </authorList>
    </citation>
    <scope>NUCLEOTIDE SEQUENCE</scope>
    <source>
        <strain evidence="1">NCHU-NPUST-175</strain>
    </source>
</reference>
<accession>A0ACC4DS82</accession>
<comment type="caution">
    <text evidence="1">The sequence shown here is derived from an EMBL/GenBank/DDBJ whole genome shotgun (WGS) entry which is preliminary data.</text>
</comment>
<sequence>MPAYQMKQDGAPGKGKGPNPYEIRWRQGPTAAESPPWYSTVGLGKRRTEMGYAQMPETVSQRGSAGRLLVNGVYGGCGPQLSHVLQVRHMIFLRGRKDDTGRAQRV</sequence>
<evidence type="ECO:0000313" key="2">
    <source>
        <dbReference type="Proteomes" id="UP001638806"/>
    </source>
</evidence>